<evidence type="ECO:0000256" key="3">
    <source>
        <dbReference type="ARBA" id="ARBA00022475"/>
    </source>
</evidence>
<feature type="transmembrane region" description="Helical" evidence="7">
    <location>
        <begin position="43"/>
        <end position="63"/>
    </location>
</feature>
<keyword evidence="3" id="KW-1003">Cell membrane</keyword>
<dbReference type="Proteomes" id="UP000049855">
    <property type="component" value="Unassembled WGS sequence"/>
</dbReference>
<accession>A0A0U1KTX1</accession>
<comment type="similarity">
    <text evidence="2">Belongs to the NrfD family.</text>
</comment>
<dbReference type="Pfam" id="PF03916">
    <property type="entry name" value="NrfD"/>
    <property type="match status" value="1"/>
</dbReference>
<dbReference type="GO" id="GO:0005886">
    <property type="term" value="C:plasma membrane"/>
    <property type="evidence" value="ECO:0007669"/>
    <property type="project" value="UniProtKB-SubCell"/>
</dbReference>
<dbReference type="PANTHER" id="PTHR34856:SF2">
    <property type="entry name" value="PROTEIN NRFD"/>
    <property type="match status" value="1"/>
</dbReference>
<keyword evidence="4 7" id="KW-0812">Transmembrane</keyword>
<feature type="transmembrane region" description="Helical" evidence="7">
    <location>
        <begin position="115"/>
        <end position="133"/>
    </location>
</feature>
<feature type="transmembrane region" description="Helical" evidence="7">
    <location>
        <begin position="154"/>
        <end position="179"/>
    </location>
</feature>
<evidence type="ECO:0000256" key="5">
    <source>
        <dbReference type="ARBA" id="ARBA00022989"/>
    </source>
</evidence>
<evidence type="ECO:0000256" key="2">
    <source>
        <dbReference type="ARBA" id="ARBA00008929"/>
    </source>
</evidence>
<evidence type="ECO:0000256" key="7">
    <source>
        <dbReference type="SAM" id="Phobius"/>
    </source>
</evidence>
<feature type="transmembrane region" description="Helical" evidence="7">
    <location>
        <begin position="255"/>
        <end position="273"/>
    </location>
</feature>
<sequence>MEKQQEYWGSQPAWYFFLAAMGAMMFVIAAVTDLAGNPIAGQINGWVSIVALAAAGIGALLLLEELTHKSKGHLVNARPFASVMSFGSLVQSLYMPLVVAYGTFFFSFIPWAGVGWLKTIVAVLAIIAALLYVTYPGIELGEAKGRGFWNGGGLIGVFLINGTATGAAALILVLCIFGYSENAYAVTIKHLLAAVLVAQLFAIPGYVLGMKLSSAEEARRGANKLWSGEFSSAFWAGVVIFGTLVPMVISLLFTSIYWLVMAAVLVLVGGACFRIDFLRAAVRVILPGEEKDEMSRKEIAKLAIALENRWQEKACWLNSQK</sequence>
<evidence type="ECO:0000313" key="9">
    <source>
        <dbReference type="Proteomes" id="UP000049855"/>
    </source>
</evidence>
<dbReference type="EMBL" id="CTRP01000003">
    <property type="protein sequence ID" value="CQR70888.1"/>
    <property type="molecule type" value="Genomic_DNA"/>
</dbReference>
<feature type="transmembrane region" description="Helical" evidence="7">
    <location>
        <begin position="191"/>
        <end position="209"/>
    </location>
</feature>
<evidence type="ECO:0000256" key="4">
    <source>
        <dbReference type="ARBA" id="ARBA00022692"/>
    </source>
</evidence>
<name>A0A0U1KTX1_9FIRM</name>
<dbReference type="InterPro" id="IPR005614">
    <property type="entry name" value="NrfD-like"/>
</dbReference>
<comment type="subcellular location">
    <subcellularLocation>
        <location evidence="1">Cell membrane</location>
        <topology evidence="1">Multi-pass membrane protein</topology>
    </subcellularLocation>
</comment>
<evidence type="ECO:0000256" key="6">
    <source>
        <dbReference type="ARBA" id="ARBA00023136"/>
    </source>
</evidence>
<organism evidence="8 9">
    <name type="scientific">Sporomusa ovata</name>
    <dbReference type="NCBI Taxonomy" id="2378"/>
    <lineage>
        <taxon>Bacteria</taxon>
        <taxon>Bacillati</taxon>
        <taxon>Bacillota</taxon>
        <taxon>Negativicutes</taxon>
        <taxon>Selenomonadales</taxon>
        <taxon>Sporomusaceae</taxon>
        <taxon>Sporomusa</taxon>
    </lineage>
</organism>
<feature type="transmembrane region" description="Helical" evidence="7">
    <location>
        <begin position="230"/>
        <end position="249"/>
    </location>
</feature>
<keyword evidence="6 7" id="KW-0472">Membrane</keyword>
<feature type="transmembrane region" description="Helical" evidence="7">
    <location>
        <begin position="12"/>
        <end position="31"/>
    </location>
</feature>
<dbReference type="PANTHER" id="PTHR34856">
    <property type="entry name" value="PROTEIN NRFD"/>
    <property type="match status" value="1"/>
</dbReference>
<dbReference type="Gene3D" id="1.20.1630.10">
    <property type="entry name" value="Formate dehydrogenase/DMSO reductase domain"/>
    <property type="match status" value="1"/>
</dbReference>
<reference evidence="9" key="1">
    <citation type="submission" date="2015-03" db="EMBL/GenBank/DDBJ databases">
        <authorList>
            <person name="Nijsse Bart"/>
        </authorList>
    </citation>
    <scope>NUCLEOTIDE SEQUENCE [LARGE SCALE GENOMIC DNA]</scope>
</reference>
<keyword evidence="9" id="KW-1185">Reference proteome</keyword>
<protein>
    <submittedName>
        <fullName evidence="8">Polysulfide reductase, subunit C, putative</fullName>
    </submittedName>
</protein>
<evidence type="ECO:0000313" key="8">
    <source>
        <dbReference type="EMBL" id="CQR70888.1"/>
    </source>
</evidence>
<dbReference type="InterPro" id="IPR052049">
    <property type="entry name" value="Electron_transfer_protein"/>
</dbReference>
<gene>
    <name evidence="8" type="ORF">SpAn4DRAFT_1866</name>
</gene>
<proteinExistence type="inferred from homology"/>
<dbReference type="AlphaFoldDB" id="A0A0U1KTX1"/>
<feature type="transmembrane region" description="Helical" evidence="7">
    <location>
        <begin position="83"/>
        <end position="109"/>
    </location>
</feature>
<evidence type="ECO:0000256" key="1">
    <source>
        <dbReference type="ARBA" id="ARBA00004651"/>
    </source>
</evidence>
<keyword evidence="5 7" id="KW-1133">Transmembrane helix</keyword>
<dbReference type="RefSeq" id="WP_021169604.1">
    <property type="nucleotide sequence ID" value="NZ_CTRP01000003.1"/>
</dbReference>